<reference evidence="3" key="1">
    <citation type="journal article" date="2019" name="Int. J. Syst. Evol. Microbiol.">
        <title>The Global Catalogue of Microorganisms (GCM) 10K type strain sequencing project: providing services to taxonomists for standard genome sequencing and annotation.</title>
        <authorList>
            <consortium name="The Broad Institute Genomics Platform"/>
            <consortium name="The Broad Institute Genome Sequencing Center for Infectious Disease"/>
            <person name="Wu L."/>
            <person name="Ma J."/>
        </authorList>
    </citation>
    <scope>NUCLEOTIDE SEQUENCE [LARGE SCALE GENOMIC DNA]</scope>
    <source>
        <strain evidence="3">CGMCC 4.7330</strain>
    </source>
</reference>
<dbReference type="PRINTS" id="PR00111">
    <property type="entry name" value="ABHYDROLASE"/>
</dbReference>
<dbReference type="SUPFAM" id="SSF53474">
    <property type="entry name" value="alpha/beta-Hydrolases"/>
    <property type="match status" value="1"/>
</dbReference>
<comment type="caution">
    <text evidence="2">The sequence shown here is derived from an EMBL/GenBank/DDBJ whole genome shotgun (WGS) entry which is preliminary data.</text>
</comment>
<evidence type="ECO:0000313" key="2">
    <source>
        <dbReference type="EMBL" id="MFC3962472.1"/>
    </source>
</evidence>
<name>A0ABV8DQX3_9NOCA</name>
<dbReference type="EMBL" id="JBHSAX010000009">
    <property type="protein sequence ID" value="MFC3962472.1"/>
    <property type="molecule type" value="Genomic_DNA"/>
</dbReference>
<gene>
    <name evidence="2" type="ORF">ACFO0B_10795</name>
</gene>
<evidence type="ECO:0000313" key="3">
    <source>
        <dbReference type="Proteomes" id="UP001595696"/>
    </source>
</evidence>
<dbReference type="PANTHER" id="PTHR43689:SF8">
    <property type="entry name" value="ALPHA_BETA-HYDROLASES SUPERFAMILY PROTEIN"/>
    <property type="match status" value="1"/>
</dbReference>
<dbReference type="InterPro" id="IPR029058">
    <property type="entry name" value="AB_hydrolase_fold"/>
</dbReference>
<dbReference type="Pfam" id="PF00561">
    <property type="entry name" value="Abhydrolase_1"/>
    <property type="match status" value="1"/>
</dbReference>
<dbReference type="InterPro" id="IPR000073">
    <property type="entry name" value="AB_hydrolase_1"/>
</dbReference>
<sequence length="288" mass="31355">MTHSAALGEEHEIELPGGRIRYRETGEGPPVVFVHGLLVNGNLWRGVVPAIAAAGYRCITPDWPFGAHTVPVPEADLSPPGAADLIAAFLQRLDLTDVTLVANDTGGAITQVLLARNPARIARVVLASVDCYDRFPPPPFNGLAVLARVPGVVRAATELLRIRALQPLPIAFGWVAKRPVPPEVADGYLAPSRDSATIRRDLRRFLVSARKRHTLAAARSFPRLTLPVLVVWAREEKLFPVALAERLVAELPNATLRLVDDSYTFIPEDQPDLLSALILEFTREHAAP</sequence>
<dbReference type="RefSeq" id="WP_378612245.1">
    <property type="nucleotide sequence ID" value="NZ_JBHSAX010000009.1"/>
</dbReference>
<proteinExistence type="predicted"/>
<dbReference type="Proteomes" id="UP001595696">
    <property type="component" value="Unassembled WGS sequence"/>
</dbReference>
<keyword evidence="3" id="KW-1185">Reference proteome</keyword>
<accession>A0ABV8DQX3</accession>
<evidence type="ECO:0000259" key="1">
    <source>
        <dbReference type="Pfam" id="PF00561"/>
    </source>
</evidence>
<keyword evidence="2" id="KW-0378">Hydrolase</keyword>
<dbReference type="Gene3D" id="3.40.50.1820">
    <property type="entry name" value="alpha/beta hydrolase"/>
    <property type="match status" value="1"/>
</dbReference>
<organism evidence="2 3">
    <name type="scientific">Nocardia jiangsuensis</name>
    <dbReference type="NCBI Taxonomy" id="1691563"/>
    <lineage>
        <taxon>Bacteria</taxon>
        <taxon>Bacillati</taxon>
        <taxon>Actinomycetota</taxon>
        <taxon>Actinomycetes</taxon>
        <taxon>Mycobacteriales</taxon>
        <taxon>Nocardiaceae</taxon>
        <taxon>Nocardia</taxon>
    </lineage>
</organism>
<protein>
    <submittedName>
        <fullName evidence="2">Alpha/beta fold hydrolase</fullName>
    </submittedName>
</protein>
<dbReference type="GO" id="GO:0016787">
    <property type="term" value="F:hydrolase activity"/>
    <property type="evidence" value="ECO:0007669"/>
    <property type="project" value="UniProtKB-KW"/>
</dbReference>
<dbReference type="PANTHER" id="PTHR43689">
    <property type="entry name" value="HYDROLASE"/>
    <property type="match status" value="1"/>
</dbReference>
<feature type="domain" description="AB hydrolase-1" evidence="1">
    <location>
        <begin position="29"/>
        <end position="152"/>
    </location>
</feature>